<name>A0A2R5FEV4_9STRA</name>
<keyword evidence="2" id="KW-1185">Reference proteome</keyword>
<feature type="non-terminal residue" evidence="1">
    <location>
        <position position="72"/>
    </location>
</feature>
<sequence length="72" mass="7865">MVSPYAHRVALLKEQLTKQPTVPTGPTDDSVALYRHAVYVITVPLQYVLLLARRSVPDAHRLVSGPTDDGVA</sequence>
<reference evidence="1 2" key="1">
    <citation type="submission" date="2017-12" db="EMBL/GenBank/DDBJ databases">
        <title>Sequencing, de novo assembly and annotation of complete genome of a new Thraustochytrid species, strain FCC1311.</title>
        <authorList>
            <person name="Sedici K."/>
            <person name="Godart F."/>
            <person name="Aiese Cigliano R."/>
            <person name="Sanseverino W."/>
            <person name="Barakat M."/>
            <person name="Ortet P."/>
            <person name="Marechal E."/>
            <person name="Cagnac O."/>
            <person name="Amato A."/>
        </authorList>
    </citation>
    <scope>NUCLEOTIDE SEQUENCE [LARGE SCALE GENOMIC DNA]</scope>
</reference>
<gene>
    <name evidence="1" type="ORF">FCC1311_117042</name>
</gene>
<dbReference type="InParanoid" id="A0A2R5FEV4"/>
<evidence type="ECO:0000313" key="1">
    <source>
        <dbReference type="EMBL" id="GBG16229.1"/>
    </source>
</evidence>
<organism evidence="1 2">
    <name type="scientific">Hondaea fermentalgiana</name>
    <dbReference type="NCBI Taxonomy" id="2315210"/>
    <lineage>
        <taxon>Eukaryota</taxon>
        <taxon>Sar</taxon>
        <taxon>Stramenopiles</taxon>
        <taxon>Bigyra</taxon>
        <taxon>Labyrinthulomycetes</taxon>
        <taxon>Thraustochytrida</taxon>
        <taxon>Thraustochytriidae</taxon>
        <taxon>Hondaea</taxon>
    </lineage>
</organism>
<dbReference type="AlphaFoldDB" id="A0A2R5FEV4"/>
<dbReference type="EMBL" id="BEYU01001489">
    <property type="protein sequence ID" value="GBG16229.1"/>
    <property type="molecule type" value="Genomic_DNA"/>
</dbReference>
<comment type="caution">
    <text evidence="1">The sequence shown here is derived from an EMBL/GenBank/DDBJ whole genome shotgun (WGS) entry which is preliminary data.</text>
</comment>
<evidence type="ECO:0000313" key="2">
    <source>
        <dbReference type="Proteomes" id="UP000241890"/>
    </source>
</evidence>
<protein>
    <submittedName>
        <fullName evidence="1">Uncharacterized protein</fullName>
    </submittedName>
</protein>
<dbReference type="Proteomes" id="UP000241890">
    <property type="component" value="Unassembled WGS sequence"/>
</dbReference>
<accession>A0A2R5FEV4</accession>
<proteinExistence type="predicted"/>